<dbReference type="Proteomes" id="UP000002051">
    <property type="component" value="Chromosome 5"/>
</dbReference>
<dbReference type="GO" id="GO:0098542">
    <property type="term" value="P:defense response to other organism"/>
    <property type="evidence" value="ECO:0007669"/>
    <property type="project" value="InterPro"/>
</dbReference>
<dbReference type="GO" id="GO:0009506">
    <property type="term" value="C:plasmodesma"/>
    <property type="evidence" value="ECO:0000318"/>
    <property type="project" value="GO_Central"/>
</dbReference>
<evidence type="ECO:0000313" key="6">
    <source>
        <dbReference type="Proteomes" id="UP000002051"/>
    </source>
</evidence>
<sequence>MSSRSQFFAGVIILIAAFIGSLFLSLFIISLDREFPSFRVESASLNQLTINGTEKMSASLNITLSVSDPNQYLSVSYQETLNADVFYRDEYGDVTLKTSTIQPFNGSMIELKLKVDSYEPLHLAESIVRRRREHGRVAFGLKVFTSIGFKSYIFVSNRKHLKYVCYPLSFGISKNVYNSTPAALLQGVTCTNT</sequence>
<dbReference type="EMBL" id="CM001221">
    <property type="protein sequence ID" value="AET00538.2"/>
    <property type="molecule type" value="Genomic_DNA"/>
</dbReference>
<evidence type="ECO:0000256" key="3">
    <source>
        <dbReference type="SAM" id="Phobius"/>
    </source>
</evidence>
<dbReference type="PANTHER" id="PTHR31415">
    <property type="entry name" value="OS05G0367900 PROTEIN"/>
    <property type="match status" value="1"/>
</dbReference>
<evidence type="ECO:0000313" key="5">
    <source>
        <dbReference type="EnsemblPlants" id="AET00538"/>
    </source>
</evidence>
<comment type="subcellular location">
    <subcellularLocation>
        <location evidence="1">Membrane</location>
    </subcellularLocation>
</comment>
<organism evidence="4 6">
    <name type="scientific">Medicago truncatula</name>
    <name type="common">Barrel medic</name>
    <name type="synonym">Medicago tribuloides</name>
    <dbReference type="NCBI Taxonomy" id="3880"/>
    <lineage>
        <taxon>Eukaryota</taxon>
        <taxon>Viridiplantae</taxon>
        <taxon>Streptophyta</taxon>
        <taxon>Embryophyta</taxon>
        <taxon>Tracheophyta</taxon>
        <taxon>Spermatophyta</taxon>
        <taxon>Magnoliopsida</taxon>
        <taxon>eudicotyledons</taxon>
        <taxon>Gunneridae</taxon>
        <taxon>Pentapetalae</taxon>
        <taxon>rosids</taxon>
        <taxon>fabids</taxon>
        <taxon>Fabales</taxon>
        <taxon>Fabaceae</taxon>
        <taxon>Papilionoideae</taxon>
        <taxon>50 kb inversion clade</taxon>
        <taxon>NPAAA clade</taxon>
        <taxon>Hologalegina</taxon>
        <taxon>IRL clade</taxon>
        <taxon>Trifolieae</taxon>
        <taxon>Medicago</taxon>
    </lineage>
</organism>
<keyword evidence="2 3" id="KW-0472">Membrane</keyword>
<dbReference type="AlphaFoldDB" id="G7K3K6"/>
<dbReference type="EnsemblPlants" id="AET00538">
    <property type="protein sequence ID" value="AET00538"/>
    <property type="gene ID" value="MTR_5g093150"/>
</dbReference>
<dbReference type="GO" id="GO:0005886">
    <property type="term" value="C:plasma membrane"/>
    <property type="evidence" value="ECO:0000318"/>
    <property type="project" value="GO_Central"/>
</dbReference>
<reference evidence="4 6" key="1">
    <citation type="journal article" date="2011" name="Nature">
        <title>The Medicago genome provides insight into the evolution of rhizobial symbioses.</title>
        <authorList>
            <person name="Young N.D."/>
            <person name="Debelle F."/>
            <person name="Oldroyd G.E."/>
            <person name="Geurts R."/>
            <person name="Cannon S.B."/>
            <person name="Udvardi M.K."/>
            <person name="Benedito V.A."/>
            <person name="Mayer K.F."/>
            <person name="Gouzy J."/>
            <person name="Schoof H."/>
            <person name="Van de Peer Y."/>
            <person name="Proost S."/>
            <person name="Cook D.R."/>
            <person name="Meyers B.C."/>
            <person name="Spannagl M."/>
            <person name="Cheung F."/>
            <person name="De Mita S."/>
            <person name="Krishnakumar V."/>
            <person name="Gundlach H."/>
            <person name="Zhou S."/>
            <person name="Mudge J."/>
            <person name="Bharti A.K."/>
            <person name="Murray J.D."/>
            <person name="Naoumkina M.A."/>
            <person name="Rosen B."/>
            <person name="Silverstein K.A."/>
            <person name="Tang H."/>
            <person name="Rombauts S."/>
            <person name="Zhao P.X."/>
            <person name="Zhou P."/>
            <person name="Barbe V."/>
            <person name="Bardou P."/>
            <person name="Bechner M."/>
            <person name="Bellec A."/>
            <person name="Berger A."/>
            <person name="Berges H."/>
            <person name="Bidwell S."/>
            <person name="Bisseling T."/>
            <person name="Choisne N."/>
            <person name="Couloux A."/>
            <person name="Denny R."/>
            <person name="Deshpande S."/>
            <person name="Dai X."/>
            <person name="Doyle J.J."/>
            <person name="Dudez A.M."/>
            <person name="Farmer A.D."/>
            <person name="Fouteau S."/>
            <person name="Franken C."/>
            <person name="Gibelin C."/>
            <person name="Gish J."/>
            <person name="Goldstein S."/>
            <person name="Gonzalez A.J."/>
            <person name="Green P.J."/>
            <person name="Hallab A."/>
            <person name="Hartog M."/>
            <person name="Hua A."/>
            <person name="Humphray S.J."/>
            <person name="Jeong D.H."/>
            <person name="Jing Y."/>
            <person name="Jocker A."/>
            <person name="Kenton S.M."/>
            <person name="Kim D.J."/>
            <person name="Klee K."/>
            <person name="Lai H."/>
            <person name="Lang C."/>
            <person name="Lin S."/>
            <person name="Macmil S.L."/>
            <person name="Magdelenat G."/>
            <person name="Matthews L."/>
            <person name="McCorrison J."/>
            <person name="Monaghan E.L."/>
            <person name="Mun J.H."/>
            <person name="Najar F.Z."/>
            <person name="Nicholson C."/>
            <person name="Noirot C."/>
            <person name="O'Bleness M."/>
            <person name="Paule C.R."/>
            <person name="Poulain J."/>
            <person name="Prion F."/>
            <person name="Qin B."/>
            <person name="Qu C."/>
            <person name="Retzel E.F."/>
            <person name="Riddle C."/>
            <person name="Sallet E."/>
            <person name="Samain S."/>
            <person name="Samson N."/>
            <person name="Sanders I."/>
            <person name="Saurat O."/>
            <person name="Scarpelli C."/>
            <person name="Schiex T."/>
            <person name="Segurens B."/>
            <person name="Severin A.J."/>
            <person name="Sherrier D.J."/>
            <person name="Shi R."/>
            <person name="Sims S."/>
            <person name="Singer S.R."/>
            <person name="Sinharoy S."/>
            <person name="Sterck L."/>
            <person name="Viollet A."/>
            <person name="Wang B.B."/>
            <person name="Wang K."/>
            <person name="Wang M."/>
            <person name="Wang X."/>
            <person name="Warfsmann J."/>
            <person name="Weissenbach J."/>
            <person name="White D.D."/>
            <person name="White J.D."/>
            <person name="Wiley G.B."/>
            <person name="Wincker P."/>
            <person name="Xing Y."/>
            <person name="Yang L."/>
            <person name="Yao Z."/>
            <person name="Ying F."/>
            <person name="Zhai J."/>
            <person name="Zhou L."/>
            <person name="Zuber A."/>
            <person name="Denarie J."/>
            <person name="Dixon R.A."/>
            <person name="May G.D."/>
            <person name="Schwartz D.C."/>
            <person name="Rogers J."/>
            <person name="Quetier F."/>
            <person name="Town C.D."/>
            <person name="Roe B.A."/>
        </authorList>
    </citation>
    <scope>NUCLEOTIDE SEQUENCE [LARGE SCALE GENOMIC DNA]</scope>
    <source>
        <strain evidence="4">A17</strain>
        <strain evidence="5 6">cv. Jemalong A17</strain>
    </source>
</reference>
<dbReference type="OrthoDB" id="1423793at2759"/>
<reference evidence="4 6" key="2">
    <citation type="journal article" date="2014" name="BMC Genomics">
        <title>An improved genome release (version Mt4.0) for the model legume Medicago truncatula.</title>
        <authorList>
            <person name="Tang H."/>
            <person name="Krishnakumar V."/>
            <person name="Bidwell S."/>
            <person name="Rosen B."/>
            <person name="Chan A."/>
            <person name="Zhou S."/>
            <person name="Gentzbittel L."/>
            <person name="Childs K.L."/>
            <person name="Yandell M."/>
            <person name="Gundlach H."/>
            <person name="Mayer K.F."/>
            <person name="Schwartz D.C."/>
            <person name="Town C.D."/>
        </authorList>
    </citation>
    <scope>GENOME REANNOTATION</scope>
    <source>
        <strain evidence="5 6">cv. Jemalong A17</strain>
    </source>
</reference>
<keyword evidence="3" id="KW-1133">Transmembrane helix</keyword>
<dbReference type="KEGG" id="mtr:11432001"/>
<name>G7K3K6_MEDTR</name>
<dbReference type="InterPro" id="IPR044839">
    <property type="entry name" value="NDR1-like"/>
</dbReference>
<dbReference type="PANTHER" id="PTHR31415:SF173">
    <property type="entry name" value="PROTEIN, PUTATIVE-RELATED"/>
    <property type="match status" value="1"/>
</dbReference>
<evidence type="ECO:0000313" key="4">
    <source>
        <dbReference type="EMBL" id="AET00538.2"/>
    </source>
</evidence>
<feature type="transmembrane region" description="Helical" evidence="3">
    <location>
        <begin position="6"/>
        <end position="29"/>
    </location>
</feature>
<protein>
    <submittedName>
        <fullName evidence="4">Transmembrane protein, putative</fullName>
    </submittedName>
</protein>
<evidence type="ECO:0000256" key="2">
    <source>
        <dbReference type="ARBA" id="ARBA00023136"/>
    </source>
</evidence>
<keyword evidence="6" id="KW-1185">Reference proteome</keyword>
<proteinExistence type="predicted"/>
<evidence type="ECO:0000256" key="1">
    <source>
        <dbReference type="ARBA" id="ARBA00004370"/>
    </source>
</evidence>
<accession>G7K3K6</accession>
<reference evidence="5" key="3">
    <citation type="submission" date="2015-04" db="UniProtKB">
        <authorList>
            <consortium name="EnsemblPlants"/>
        </authorList>
    </citation>
    <scope>IDENTIFICATION</scope>
    <source>
        <strain evidence="5">cv. Jemalong A17</strain>
    </source>
</reference>
<keyword evidence="3 4" id="KW-0812">Transmembrane</keyword>
<accession>A0A0C3XU49</accession>
<dbReference type="HOGENOM" id="CLU_109982_0_0_1"/>
<gene>
    <name evidence="5" type="primary">11432001</name>
    <name evidence="4" type="ordered locus">MTR_5g093150</name>
</gene>
<dbReference type="PaxDb" id="3880-AET00538"/>